<comment type="caution">
    <text evidence="1">The sequence shown here is derived from an EMBL/GenBank/DDBJ whole genome shotgun (WGS) entry which is preliminary data.</text>
</comment>
<dbReference type="AlphaFoldDB" id="A0A5B2V913"/>
<dbReference type="Proteomes" id="UP000323142">
    <property type="component" value="Unassembled WGS sequence"/>
</dbReference>
<gene>
    <name evidence="1" type="ORF">F0L46_17120</name>
</gene>
<evidence type="ECO:0000313" key="2">
    <source>
        <dbReference type="Proteomes" id="UP000323142"/>
    </source>
</evidence>
<keyword evidence="2" id="KW-1185">Reference proteome</keyword>
<dbReference type="OrthoDB" id="284135at2"/>
<reference evidence="1 2" key="2">
    <citation type="submission" date="2019-09" db="EMBL/GenBank/DDBJ databases">
        <authorList>
            <person name="Jin C."/>
        </authorList>
    </citation>
    <scope>NUCLEOTIDE SEQUENCE [LARGE SCALE GENOMIC DNA]</scope>
    <source>
        <strain evidence="1 2">BN140002</strain>
    </source>
</reference>
<name>A0A5B2V913_9HYPH</name>
<dbReference type="Pfam" id="PF11149">
    <property type="entry name" value="DUF2924"/>
    <property type="match status" value="1"/>
</dbReference>
<organism evidence="1 2">
    <name type="scientific">Salinarimonas soli</name>
    <dbReference type="NCBI Taxonomy" id="1638099"/>
    <lineage>
        <taxon>Bacteria</taxon>
        <taxon>Pseudomonadati</taxon>
        <taxon>Pseudomonadota</taxon>
        <taxon>Alphaproteobacteria</taxon>
        <taxon>Hyphomicrobiales</taxon>
        <taxon>Salinarimonadaceae</taxon>
        <taxon>Salinarimonas</taxon>
    </lineage>
</organism>
<dbReference type="InterPro" id="IPR021322">
    <property type="entry name" value="DUF2924"/>
</dbReference>
<proteinExistence type="predicted"/>
<accession>A0A5B2V913</accession>
<protein>
    <submittedName>
        <fullName evidence="1">DUF2924 domain-containing protein</fullName>
    </submittedName>
</protein>
<sequence>MRATGLPAPGPNAAGGESSTNEIIAAEVSALGDLDLHALRVRWRKLFRKEAPGHLTRSLLLRILAYRVQANAFGDLDRETLRFLDRIARGRRAGEATPVPPVAETRTLKAGSQLVREHDGVMHRVTVVEGGYAWEGTTYGSLSEVARAITGTRWNGPRFFGLRDRPTRTKAGGAA</sequence>
<evidence type="ECO:0000313" key="1">
    <source>
        <dbReference type="EMBL" id="KAA2235983.1"/>
    </source>
</evidence>
<dbReference type="EMBL" id="VUOA01000030">
    <property type="protein sequence ID" value="KAA2235983.1"/>
    <property type="molecule type" value="Genomic_DNA"/>
</dbReference>
<reference evidence="1 2" key="1">
    <citation type="submission" date="2019-09" db="EMBL/GenBank/DDBJ databases">
        <title>Salinarimonas rosea gen. nov., sp. nov., a new member of the a-2 subgroup of the Proteobacteria.</title>
        <authorList>
            <person name="Liu J."/>
        </authorList>
    </citation>
    <scope>NUCLEOTIDE SEQUENCE [LARGE SCALE GENOMIC DNA]</scope>
    <source>
        <strain evidence="1 2">BN140002</strain>
    </source>
</reference>